<feature type="compositionally biased region" description="Low complexity" evidence="1">
    <location>
        <begin position="98"/>
        <end position="111"/>
    </location>
</feature>
<keyword evidence="2" id="KW-0472">Membrane</keyword>
<dbReference type="GeneID" id="94424246"/>
<feature type="region of interest" description="Disordered" evidence="1">
    <location>
        <begin position="63"/>
        <end position="129"/>
    </location>
</feature>
<evidence type="ECO:0000313" key="4">
    <source>
        <dbReference type="Proteomes" id="UP000221165"/>
    </source>
</evidence>
<feature type="transmembrane region" description="Helical" evidence="2">
    <location>
        <begin position="225"/>
        <end position="244"/>
    </location>
</feature>
<sequence length="452" mass="48569">MCSKQHFLCGSSSNFCLLIWPGNTCLLVLPVLIMSSPHPTYLSPGGDRRDRSPTYPAVRTLGDVTETHLVPPQPVTPPLSSEGADSIPSPSHPAVLASFRSPPISHSRPSHANSETEPLLSADDPRTDPNYGVYMSTNTPGSSSRSPLLLASQLVPVGGPPEEAAAALLMREGEQGLKRAEALLCVAGTSPGLPQRDKEEEAIEQLFKGFRAASQETSNAKIIEWISLFFGIAATLAPILLGSLRISRTDLAPYKFLVAAVGSEAFLAYALPAGVVLWNLYANDNEEINSPKTLSTNNRAVVLVNISRLLLAVFLIAVSAVSFHAHQEEDEGGVDPTTVKRTVLLTAICQLATSFVFGLLGVYKWLAARHIGHPAMQADAITCFIEVLVSLVNGWAHFYNSVVLAKEDSIDVIARQRARHLEYFGISAAVSLLGLSAFDMCILIRTSKAPVR</sequence>
<accession>A0A2C6LF35</accession>
<comment type="caution">
    <text evidence="3">The sequence shown here is derived from an EMBL/GenBank/DDBJ whole genome shotgun (WGS) entry which is preliminary data.</text>
</comment>
<feature type="transmembrane region" description="Helical" evidence="2">
    <location>
        <begin position="423"/>
        <end position="444"/>
    </location>
</feature>
<gene>
    <name evidence="3" type="ORF">CSUI_000828</name>
</gene>
<keyword evidence="2" id="KW-1133">Transmembrane helix</keyword>
<organism evidence="3 4">
    <name type="scientific">Cystoisospora suis</name>
    <dbReference type="NCBI Taxonomy" id="483139"/>
    <lineage>
        <taxon>Eukaryota</taxon>
        <taxon>Sar</taxon>
        <taxon>Alveolata</taxon>
        <taxon>Apicomplexa</taxon>
        <taxon>Conoidasida</taxon>
        <taxon>Coccidia</taxon>
        <taxon>Eucoccidiorida</taxon>
        <taxon>Eimeriorina</taxon>
        <taxon>Sarcocystidae</taxon>
        <taxon>Cystoisospora</taxon>
    </lineage>
</organism>
<reference evidence="3 4" key="1">
    <citation type="journal article" date="2017" name="Int. J. Parasitol.">
        <title>The genome of the protozoan parasite Cystoisospora suis and a reverse vaccinology approach to identify vaccine candidates.</title>
        <authorList>
            <person name="Palmieri N."/>
            <person name="Shrestha A."/>
            <person name="Ruttkowski B."/>
            <person name="Beck T."/>
            <person name="Vogl C."/>
            <person name="Tomley F."/>
            <person name="Blake D.P."/>
            <person name="Joachim A."/>
        </authorList>
    </citation>
    <scope>NUCLEOTIDE SEQUENCE [LARGE SCALE GENOMIC DNA]</scope>
    <source>
        <strain evidence="3 4">Wien I</strain>
    </source>
</reference>
<protein>
    <submittedName>
        <fullName evidence="3">Transmembrane protein</fullName>
    </submittedName>
</protein>
<dbReference type="AlphaFoldDB" id="A0A2C6LF35"/>
<feature type="transmembrane region" description="Helical" evidence="2">
    <location>
        <begin position="256"/>
        <end position="281"/>
    </location>
</feature>
<evidence type="ECO:0000256" key="2">
    <source>
        <dbReference type="SAM" id="Phobius"/>
    </source>
</evidence>
<evidence type="ECO:0000313" key="3">
    <source>
        <dbReference type="EMBL" id="PHJ25313.1"/>
    </source>
</evidence>
<name>A0A2C6LF35_9APIC</name>
<feature type="transmembrane region" description="Helical" evidence="2">
    <location>
        <begin position="302"/>
        <end position="323"/>
    </location>
</feature>
<dbReference type="OrthoDB" id="332641at2759"/>
<keyword evidence="2 3" id="KW-0812">Transmembrane</keyword>
<dbReference type="EMBL" id="MIGC01000312">
    <property type="protein sequence ID" value="PHJ25313.1"/>
    <property type="molecule type" value="Genomic_DNA"/>
</dbReference>
<feature type="transmembrane region" description="Helical" evidence="2">
    <location>
        <begin position="343"/>
        <end position="366"/>
    </location>
</feature>
<keyword evidence="4" id="KW-1185">Reference proteome</keyword>
<dbReference type="Proteomes" id="UP000221165">
    <property type="component" value="Unassembled WGS sequence"/>
</dbReference>
<dbReference type="VEuPathDB" id="ToxoDB:CSUI_000828"/>
<dbReference type="RefSeq" id="XP_067926985.1">
    <property type="nucleotide sequence ID" value="XM_068061035.1"/>
</dbReference>
<proteinExistence type="predicted"/>
<evidence type="ECO:0000256" key="1">
    <source>
        <dbReference type="SAM" id="MobiDB-lite"/>
    </source>
</evidence>